<dbReference type="GeneID" id="36550325"/>
<name>A0A2I2G869_9EURO</name>
<dbReference type="EMBL" id="MSFO01000004">
    <property type="protein sequence ID" value="PLB49079.1"/>
    <property type="molecule type" value="Genomic_DNA"/>
</dbReference>
<dbReference type="PROSITE" id="PS50181">
    <property type="entry name" value="FBOX"/>
    <property type="match status" value="1"/>
</dbReference>
<reference evidence="2 3" key="1">
    <citation type="submission" date="2016-12" db="EMBL/GenBank/DDBJ databases">
        <title>The genomes of Aspergillus section Nigri reveals drivers in fungal speciation.</title>
        <authorList>
            <consortium name="DOE Joint Genome Institute"/>
            <person name="Vesth T.C."/>
            <person name="Nybo J."/>
            <person name="Theobald S."/>
            <person name="Brandl J."/>
            <person name="Frisvad J.C."/>
            <person name="Nielsen K.F."/>
            <person name="Lyhne E.K."/>
            <person name="Kogle M.E."/>
            <person name="Kuo A."/>
            <person name="Riley R."/>
            <person name="Clum A."/>
            <person name="Nolan M."/>
            <person name="Lipzen A."/>
            <person name="Salamov A."/>
            <person name="Henrissat B."/>
            <person name="Wiebenga A."/>
            <person name="De Vries R.P."/>
            <person name="Grigoriev I.V."/>
            <person name="Mortensen U.H."/>
            <person name="Andersen M.R."/>
            <person name="Baker S.E."/>
        </authorList>
    </citation>
    <scope>NUCLEOTIDE SEQUENCE [LARGE SCALE GENOMIC DNA]</scope>
    <source>
        <strain evidence="2 3">IBT 23096</strain>
    </source>
</reference>
<evidence type="ECO:0000313" key="2">
    <source>
        <dbReference type="EMBL" id="PLB49079.1"/>
    </source>
</evidence>
<dbReference type="CDD" id="cd09917">
    <property type="entry name" value="F-box_SF"/>
    <property type="match status" value="1"/>
</dbReference>
<organism evidence="2 3">
    <name type="scientific">Aspergillus steynii IBT 23096</name>
    <dbReference type="NCBI Taxonomy" id="1392250"/>
    <lineage>
        <taxon>Eukaryota</taxon>
        <taxon>Fungi</taxon>
        <taxon>Dikarya</taxon>
        <taxon>Ascomycota</taxon>
        <taxon>Pezizomycotina</taxon>
        <taxon>Eurotiomycetes</taxon>
        <taxon>Eurotiomycetidae</taxon>
        <taxon>Eurotiales</taxon>
        <taxon>Aspergillaceae</taxon>
        <taxon>Aspergillus</taxon>
        <taxon>Aspergillus subgen. Circumdati</taxon>
    </lineage>
</organism>
<sequence length="211" mass="24966">MMNSIRRHARFELLPTELLYEIITRLSSRDVKRLSSVSERLRKVCLPYLFRNVSFEFSRSGFISLQRLLLSNLRWYVVSLTYVVPELLQSEIMDFRFFRNNILPPKNYLDELKQSSDKDCPAKPPPPYMVIYDTFRGICKEQHDILKRREDIEVLSAALGQQLPKLTGFCVYFRRTNAKEHWVGSYLDTTMTMQEKTLEHHFHAIIKGLKT</sequence>
<dbReference type="Gene3D" id="1.20.1280.50">
    <property type="match status" value="1"/>
</dbReference>
<dbReference type="InterPro" id="IPR036047">
    <property type="entry name" value="F-box-like_dom_sf"/>
</dbReference>
<evidence type="ECO:0000259" key="1">
    <source>
        <dbReference type="PROSITE" id="PS50181"/>
    </source>
</evidence>
<dbReference type="STRING" id="1392250.A0A2I2G869"/>
<dbReference type="OrthoDB" id="4396256at2759"/>
<keyword evidence="3" id="KW-1185">Reference proteome</keyword>
<comment type="caution">
    <text evidence="2">The sequence shown here is derived from an EMBL/GenBank/DDBJ whole genome shotgun (WGS) entry which is preliminary data.</text>
</comment>
<dbReference type="RefSeq" id="XP_024704381.1">
    <property type="nucleotide sequence ID" value="XM_024842627.1"/>
</dbReference>
<protein>
    <recommendedName>
        <fullName evidence="1">F-box domain-containing protein</fullName>
    </recommendedName>
</protein>
<dbReference type="VEuPathDB" id="FungiDB:P170DRAFT_174660"/>
<dbReference type="Pfam" id="PF12937">
    <property type="entry name" value="F-box-like"/>
    <property type="match status" value="1"/>
</dbReference>
<dbReference type="AlphaFoldDB" id="A0A2I2G869"/>
<evidence type="ECO:0000313" key="3">
    <source>
        <dbReference type="Proteomes" id="UP000234275"/>
    </source>
</evidence>
<dbReference type="Proteomes" id="UP000234275">
    <property type="component" value="Unassembled WGS sequence"/>
</dbReference>
<dbReference type="InterPro" id="IPR001810">
    <property type="entry name" value="F-box_dom"/>
</dbReference>
<accession>A0A2I2G869</accession>
<dbReference type="SUPFAM" id="SSF81383">
    <property type="entry name" value="F-box domain"/>
    <property type="match status" value="1"/>
</dbReference>
<proteinExistence type="predicted"/>
<gene>
    <name evidence="2" type="ORF">P170DRAFT_174660</name>
</gene>
<feature type="domain" description="F-box" evidence="1">
    <location>
        <begin position="8"/>
        <end position="53"/>
    </location>
</feature>